<organism evidence="2 3">
    <name type="scientific">Clostridium felsineum</name>
    <dbReference type="NCBI Taxonomy" id="36839"/>
    <lineage>
        <taxon>Bacteria</taxon>
        <taxon>Bacillati</taxon>
        <taxon>Bacillota</taxon>
        <taxon>Clostridia</taxon>
        <taxon>Eubacteriales</taxon>
        <taxon>Clostridiaceae</taxon>
        <taxon>Clostridium</taxon>
    </lineage>
</organism>
<dbReference type="AlphaFoldDB" id="A0A1S8LF68"/>
<dbReference type="Pfam" id="PF07561">
    <property type="entry name" value="DUF1540"/>
    <property type="match status" value="2"/>
</dbReference>
<accession>A0A1S8LF68</accession>
<sequence>MSTKLMCSAGTCVNNINGLCTAKTINVHGIKARASVDTECETFAEKGIKNALSNLVNMNIPGEIRQVFSKNSIEMSPEIQCEAINCSYNHSKICAARNVQIYGPGAATSEGTECETFASKI</sequence>
<evidence type="ECO:0000313" key="2">
    <source>
        <dbReference type="EMBL" id="URZ10179.1"/>
    </source>
</evidence>
<dbReference type="InterPro" id="IPR011437">
    <property type="entry name" value="DUF1540"/>
</dbReference>
<dbReference type="Proteomes" id="UP000190951">
    <property type="component" value="Chromosome"/>
</dbReference>
<gene>
    <name evidence="2" type="ORF">CROST_008870</name>
</gene>
<evidence type="ECO:0000259" key="1">
    <source>
        <dbReference type="Pfam" id="PF07561"/>
    </source>
</evidence>
<proteinExistence type="predicted"/>
<feature type="domain" description="DUF1540" evidence="1">
    <location>
        <begin position="79"/>
        <end position="117"/>
    </location>
</feature>
<name>A0A1S8LF68_9CLOT</name>
<feature type="domain" description="DUF1540" evidence="1">
    <location>
        <begin position="6"/>
        <end position="43"/>
    </location>
</feature>
<reference evidence="2 3" key="1">
    <citation type="submission" date="2022-04" db="EMBL/GenBank/DDBJ databases">
        <title>Genome sequence of C. roseum typestrain.</title>
        <authorList>
            <person name="Poehlein A."/>
            <person name="Schoch T."/>
            <person name="Duerre P."/>
            <person name="Daniel R."/>
        </authorList>
    </citation>
    <scope>NUCLEOTIDE SEQUENCE [LARGE SCALE GENOMIC DNA]</scope>
    <source>
        <strain evidence="2 3">DSM 7320</strain>
    </source>
</reference>
<dbReference type="EMBL" id="CP096983">
    <property type="protein sequence ID" value="URZ10179.1"/>
    <property type="molecule type" value="Genomic_DNA"/>
</dbReference>
<dbReference type="KEGG" id="crw:CROST_008870"/>
<evidence type="ECO:0000313" key="3">
    <source>
        <dbReference type="Proteomes" id="UP000190951"/>
    </source>
</evidence>
<keyword evidence="3" id="KW-1185">Reference proteome</keyword>
<dbReference type="STRING" id="84029.CROST_09390"/>
<dbReference type="RefSeq" id="WP_077836089.1">
    <property type="nucleotide sequence ID" value="NZ_CP096983.1"/>
</dbReference>
<protein>
    <recommendedName>
        <fullName evidence="1">DUF1540 domain-containing protein</fullName>
    </recommendedName>
</protein>